<dbReference type="Pfam" id="PF00089">
    <property type="entry name" value="Trypsin"/>
    <property type="match status" value="1"/>
</dbReference>
<dbReference type="PRINTS" id="PR00722">
    <property type="entry name" value="CHYMOTRYPSIN"/>
</dbReference>
<evidence type="ECO:0000256" key="1">
    <source>
        <dbReference type="ARBA" id="ARBA00022670"/>
    </source>
</evidence>
<evidence type="ECO:0000256" key="2">
    <source>
        <dbReference type="ARBA" id="ARBA00022729"/>
    </source>
</evidence>
<dbReference type="InterPro" id="IPR009003">
    <property type="entry name" value="Peptidase_S1_PA"/>
</dbReference>
<dbReference type="PROSITE" id="PS50240">
    <property type="entry name" value="TRYPSIN_DOM"/>
    <property type="match status" value="1"/>
</dbReference>
<keyword evidence="1" id="KW-0645">Protease</keyword>
<keyword evidence="4" id="KW-0720">Serine protease</keyword>
<dbReference type="InterPro" id="IPR001314">
    <property type="entry name" value="Peptidase_S1A"/>
</dbReference>
<dbReference type="OrthoDB" id="93664at2759"/>
<dbReference type="PROSITE" id="PS00135">
    <property type="entry name" value="TRYPSIN_SER"/>
    <property type="match status" value="1"/>
</dbReference>
<evidence type="ECO:0000256" key="3">
    <source>
        <dbReference type="ARBA" id="ARBA00022801"/>
    </source>
</evidence>
<dbReference type="GeneID" id="103213279"/>
<dbReference type="Proteomes" id="UP000694850">
    <property type="component" value="Unplaced"/>
</dbReference>
<dbReference type="PANTHER" id="PTHR24253:SF144">
    <property type="entry name" value="CHYMOTRYPSIN-LIKE PROTEASE CTRL-1-RELATED"/>
    <property type="match status" value="1"/>
</dbReference>
<dbReference type="InterPro" id="IPR001254">
    <property type="entry name" value="Trypsin_dom"/>
</dbReference>
<keyword evidence="3" id="KW-0378">Hydrolase</keyword>
<keyword evidence="2" id="KW-0732">Signal</keyword>
<keyword evidence="6" id="KW-0325">Glycoprotein</keyword>
<evidence type="ECO:0000256" key="6">
    <source>
        <dbReference type="ARBA" id="ARBA00023180"/>
    </source>
</evidence>
<evidence type="ECO:0000256" key="5">
    <source>
        <dbReference type="ARBA" id="ARBA00023157"/>
    </source>
</evidence>
<dbReference type="InterPro" id="IPR033116">
    <property type="entry name" value="TRYPSIN_SER"/>
</dbReference>
<evidence type="ECO:0000313" key="7">
    <source>
        <dbReference type="Proteomes" id="UP000694850"/>
    </source>
</evidence>
<dbReference type="CDD" id="cd00190">
    <property type="entry name" value="Tryp_SPc"/>
    <property type="match status" value="1"/>
</dbReference>
<evidence type="ECO:0000256" key="4">
    <source>
        <dbReference type="ARBA" id="ARBA00022825"/>
    </source>
</evidence>
<dbReference type="SUPFAM" id="SSF50494">
    <property type="entry name" value="Trypsin-like serine proteases"/>
    <property type="match status" value="1"/>
</dbReference>
<feature type="non-terminal residue" evidence="8">
    <location>
        <position position="1"/>
    </location>
</feature>
<proteinExistence type="predicted"/>
<accession>A0A8B7BBC5</accession>
<keyword evidence="5" id="KW-1015">Disulfide bond</keyword>
<protein>
    <submittedName>
        <fullName evidence="8">Mastin-like</fullName>
    </submittedName>
</protein>
<organism evidence="7 8">
    <name type="scientific">Orycteropus afer afer</name>
    <dbReference type="NCBI Taxonomy" id="1230840"/>
    <lineage>
        <taxon>Eukaryota</taxon>
        <taxon>Metazoa</taxon>
        <taxon>Chordata</taxon>
        <taxon>Craniata</taxon>
        <taxon>Vertebrata</taxon>
        <taxon>Euteleostomi</taxon>
        <taxon>Mammalia</taxon>
        <taxon>Eutheria</taxon>
        <taxon>Afrotheria</taxon>
        <taxon>Tubulidentata</taxon>
        <taxon>Orycteropodidae</taxon>
        <taxon>Orycteropus</taxon>
    </lineage>
</organism>
<reference evidence="8" key="1">
    <citation type="submission" date="2025-08" db="UniProtKB">
        <authorList>
            <consortium name="RefSeq"/>
        </authorList>
    </citation>
    <scope>IDENTIFICATION</scope>
</reference>
<dbReference type="SMART" id="SM00020">
    <property type="entry name" value="Tryp_SPc"/>
    <property type="match status" value="1"/>
</dbReference>
<dbReference type="PANTHER" id="PTHR24253">
    <property type="entry name" value="TRANSMEMBRANE PROTEASE SERINE"/>
    <property type="match status" value="1"/>
</dbReference>
<dbReference type="AlphaFoldDB" id="A0A8B7BBC5"/>
<dbReference type="GO" id="GO:0006508">
    <property type="term" value="P:proteolysis"/>
    <property type="evidence" value="ECO:0007669"/>
    <property type="project" value="UniProtKB-KW"/>
</dbReference>
<dbReference type="InterPro" id="IPR043504">
    <property type="entry name" value="Peptidase_S1_PA_chymotrypsin"/>
</dbReference>
<dbReference type="RefSeq" id="XP_007957304.2">
    <property type="nucleotide sequence ID" value="XM_007959113.2"/>
</dbReference>
<sequence length="194" mass="21491">GRLEPRHFGVQVGQVNTSEGGILQNVTEVIIHPNYNPMLGAPAGGDVALLKLEAPIMLSDRVNLVTLPHPGLRVPAGTRCWVTGWGNIRFHVPLPVPHHLQEVEVPIVENVVCRWKYREINTIVKEDMLCAGSPGRGVCHGDSGGPLVCNWMGNWLQVGVVSWTQRYCHPEFPGVYAQVAFYYRWILCHVSSSP</sequence>
<keyword evidence="7" id="KW-1185">Reference proteome</keyword>
<name>A0A8B7BBC5_ORYAF</name>
<dbReference type="Gene3D" id="2.40.10.10">
    <property type="entry name" value="Trypsin-like serine proteases"/>
    <property type="match status" value="2"/>
</dbReference>
<evidence type="ECO:0000313" key="8">
    <source>
        <dbReference type="RefSeq" id="XP_007957304.2"/>
    </source>
</evidence>
<gene>
    <name evidence="8" type="primary">LOC103213279</name>
</gene>
<dbReference type="GO" id="GO:0004252">
    <property type="term" value="F:serine-type endopeptidase activity"/>
    <property type="evidence" value="ECO:0007669"/>
    <property type="project" value="InterPro"/>
</dbReference>